<dbReference type="OrthoDB" id="9790710at2"/>
<protein>
    <submittedName>
        <fullName evidence="2">Glycosyltransferase family 4 protein</fullName>
    </submittedName>
</protein>
<dbReference type="Proteomes" id="UP000326881">
    <property type="component" value="Chromosome"/>
</dbReference>
<dbReference type="CDD" id="cd03801">
    <property type="entry name" value="GT4_PimA-like"/>
    <property type="match status" value="1"/>
</dbReference>
<reference evidence="2 3" key="1">
    <citation type="submission" date="2019-08" db="EMBL/GenBank/DDBJ databases">
        <title>Prosopis cineraria nodule microbiome.</title>
        <authorList>
            <person name="Ali R."/>
            <person name="Chaluvadi S.R."/>
            <person name="Wang X."/>
        </authorList>
    </citation>
    <scope>NUCLEOTIDE SEQUENCE [LARGE SCALE GENOMIC DNA]</scope>
    <source>
        <strain evidence="2 3">BG7</strain>
    </source>
</reference>
<dbReference type="PANTHER" id="PTHR12526">
    <property type="entry name" value="GLYCOSYLTRANSFERASE"/>
    <property type="match status" value="1"/>
</dbReference>
<accession>A0A5Q0C397</accession>
<sequence>MRIVHILNHTHRSNGHVHAAVDLACAQSKLGHQVCVASGGGDFKDLLARNGVETVFIDMEKKSLRLLGSVAALHRYLRAWRPDIVHAHMITSAVLSYPICKLAGVPLITTVHNEFEDSATLMRVGTRVIAVSEAVSASMRQRGVSEEKLRVVLNGTIGSPRFADHSHQPVTLESPSILFVGGLHPRKGLPDLLDAFDVAYARYPTARLYVVGGGPMASSYRQMAERMQCAAAVSFVGAIDNPSSYMRGADIFVLPSHADPAPLVLSEAREARCAVIGTNVDGIPQLLEHGDAGILVPPRDPEALAAALCDLLESPSRVQIWQEKSQLRIDYLTVDRVVQETMLVYVGALEKDAA</sequence>
<dbReference type="PANTHER" id="PTHR12526:SF630">
    <property type="entry name" value="GLYCOSYLTRANSFERASE"/>
    <property type="match status" value="1"/>
</dbReference>
<proteinExistence type="predicted"/>
<name>A0A5Q0C397_9HYPH</name>
<dbReference type="SUPFAM" id="SSF53756">
    <property type="entry name" value="UDP-Glycosyltransferase/glycogen phosphorylase"/>
    <property type="match status" value="1"/>
</dbReference>
<keyword evidence="2" id="KW-0808">Transferase</keyword>
<dbReference type="Gene3D" id="3.40.50.2000">
    <property type="entry name" value="Glycogen Phosphorylase B"/>
    <property type="match status" value="2"/>
</dbReference>
<dbReference type="AlphaFoldDB" id="A0A5Q0C397"/>
<evidence type="ECO:0000259" key="1">
    <source>
        <dbReference type="Pfam" id="PF13439"/>
    </source>
</evidence>
<organism evidence="2 3">
    <name type="scientific">Rhizobium grahamii</name>
    <dbReference type="NCBI Taxonomy" id="1120045"/>
    <lineage>
        <taxon>Bacteria</taxon>
        <taxon>Pseudomonadati</taxon>
        <taxon>Pseudomonadota</taxon>
        <taxon>Alphaproteobacteria</taxon>
        <taxon>Hyphomicrobiales</taxon>
        <taxon>Rhizobiaceae</taxon>
        <taxon>Rhizobium/Agrobacterium group</taxon>
        <taxon>Rhizobium</taxon>
    </lineage>
</organism>
<feature type="domain" description="Glycosyltransferase subfamily 4-like N-terminal" evidence="1">
    <location>
        <begin position="14"/>
        <end position="155"/>
    </location>
</feature>
<gene>
    <name evidence="2" type="ORF">FZ934_05855</name>
</gene>
<dbReference type="KEGG" id="rgr:FZ934_05855"/>
<evidence type="ECO:0000313" key="2">
    <source>
        <dbReference type="EMBL" id="QFY59992.1"/>
    </source>
</evidence>
<dbReference type="GO" id="GO:0016757">
    <property type="term" value="F:glycosyltransferase activity"/>
    <property type="evidence" value="ECO:0007669"/>
    <property type="project" value="UniProtKB-ARBA"/>
</dbReference>
<dbReference type="RefSeq" id="WP_153270287.1">
    <property type="nucleotide sequence ID" value="NZ_CP043498.1"/>
</dbReference>
<keyword evidence="3" id="KW-1185">Reference proteome</keyword>
<dbReference type="Pfam" id="PF13439">
    <property type="entry name" value="Glyco_transf_4"/>
    <property type="match status" value="1"/>
</dbReference>
<dbReference type="EMBL" id="CP043498">
    <property type="protein sequence ID" value="QFY59992.1"/>
    <property type="molecule type" value="Genomic_DNA"/>
</dbReference>
<dbReference type="Pfam" id="PF13692">
    <property type="entry name" value="Glyco_trans_1_4"/>
    <property type="match status" value="1"/>
</dbReference>
<evidence type="ECO:0000313" key="3">
    <source>
        <dbReference type="Proteomes" id="UP000326881"/>
    </source>
</evidence>
<dbReference type="InterPro" id="IPR028098">
    <property type="entry name" value="Glyco_trans_4-like_N"/>
</dbReference>